<comment type="caution">
    <text evidence="3">The sequence shown here is derived from an EMBL/GenBank/DDBJ whole genome shotgun (WGS) entry which is preliminary data.</text>
</comment>
<evidence type="ECO:0000313" key="4">
    <source>
        <dbReference type="Proteomes" id="UP000740926"/>
    </source>
</evidence>
<dbReference type="Pfam" id="PF00072">
    <property type="entry name" value="Response_reg"/>
    <property type="match status" value="1"/>
</dbReference>
<dbReference type="PROSITE" id="PS50110">
    <property type="entry name" value="RESPONSE_REGULATORY"/>
    <property type="match status" value="1"/>
</dbReference>
<comment type="caution">
    <text evidence="1">Lacks conserved residue(s) required for the propagation of feature annotation.</text>
</comment>
<reference evidence="3 4" key="1">
    <citation type="journal article" date="2020" name="Microb. Genom.">
        <title>Genetic diversity of clinical and environmental Mucorales isolates obtained from an investigation of mucormycosis cases among solid organ transplant recipients.</title>
        <authorList>
            <person name="Nguyen M.H."/>
            <person name="Kaul D."/>
            <person name="Muto C."/>
            <person name="Cheng S.J."/>
            <person name="Richter R.A."/>
            <person name="Bruno V.M."/>
            <person name="Liu G."/>
            <person name="Beyhan S."/>
            <person name="Sundermann A.J."/>
            <person name="Mounaud S."/>
            <person name="Pasculle A.W."/>
            <person name="Nierman W.C."/>
            <person name="Driscoll E."/>
            <person name="Cumbie R."/>
            <person name="Clancy C.J."/>
            <person name="Dupont C.L."/>
        </authorList>
    </citation>
    <scope>NUCLEOTIDE SEQUENCE [LARGE SCALE GENOMIC DNA]</scope>
    <source>
        <strain evidence="3 4">GL24</strain>
    </source>
</reference>
<protein>
    <recommendedName>
        <fullName evidence="2">Response regulatory domain-containing protein</fullName>
    </recommendedName>
</protein>
<dbReference type="AlphaFoldDB" id="A0A9P6XN49"/>
<dbReference type="EMBL" id="JAANIU010015760">
    <property type="protein sequence ID" value="KAG1529261.1"/>
    <property type="molecule type" value="Genomic_DNA"/>
</dbReference>
<proteinExistence type="predicted"/>
<feature type="domain" description="Response regulatory" evidence="2">
    <location>
        <begin position="1"/>
        <end position="55"/>
    </location>
</feature>
<gene>
    <name evidence="3" type="ORF">G6F50_018115</name>
</gene>
<sequence>MDIFKSVAAASAEVVVMTGHGTVDYAVQALRLGATDFLVKPICMERLNAILTRVVANAGGDLPGMPSGASRPPTLPPC</sequence>
<dbReference type="Proteomes" id="UP000740926">
    <property type="component" value="Unassembled WGS sequence"/>
</dbReference>
<dbReference type="SUPFAM" id="SSF52172">
    <property type="entry name" value="CheY-like"/>
    <property type="match status" value="1"/>
</dbReference>
<dbReference type="GO" id="GO:0000160">
    <property type="term" value="P:phosphorelay signal transduction system"/>
    <property type="evidence" value="ECO:0007669"/>
    <property type="project" value="InterPro"/>
</dbReference>
<evidence type="ECO:0000313" key="3">
    <source>
        <dbReference type="EMBL" id="KAG1529261.1"/>
    </source>
</evidence>
<evidence type="ECO:0000256" key="1">
    <source>
        <dbReference type="PROSITE-ProRule" id="PRU00169"/>
    </source>
</evidence>
<keyword evidence="4" id="KW-1185">Reference proteome</keyword>
<dbReference type="Gene3D" id="3.40.50.2300">
    <property type="match status" value="1"/>
</dbReference>
<dbReference type="InterPro" id="IPR011006">
    <property type="entry name" value="CheY-like_superfamily"/>
</dbReference>
<organism evidence="3 4">
    <name type="scientific">Rhizopus delemar</name>
    <dbReference type="NCBI Taxonomy" id="936053"/>
    <lineage>
        <taxon>Eukaryota</taxon>
        <taxon>Fungi</taxon>
        <taxon>Fungi incertae sedis</taxon>
        <taxon>Mucoromycota</taxon>
        <taxon>Mucoromycotina</taxon>
        <taxon>Mucoromycetes</taxon>
        <taxon>Mucorales</taxon>
        <taxon>Mucorineae</taxon>
        <taxon>Rhizopodaceae</taxon>
        <taxon>Rhizopus</taxon>
    </lineage>
</organism>
<name>A0A9P6XN49_9FUNG</name>
<accession>A0A9P6XN49</accession>
<dbReference type="InterPro" id="IPR001789">
    <property type="entry name" value="Sig_transdc_resp-reg_receiver"/>
</dbReference>
<evidence type="ECO:0000259" key="2">
    <source>
        <dbReference type="PROSITE" id="PS50110"/>
    </source>
</evidence>